<organism evidence="4 5">
    <name type="scientific">Halovivax cerinus</name>
    <dbReference type="NCBI Taxonomy" id="1487865"/>
    <lineage>
        <taxon>Archaea</taxon>
        <taxon>Methanobacteriati</taxon>
        <taxon>Methanobacteriota</taxon>
        <taxon>Stenosarchaea group</taxon>
        <taxon>Halobacteria</taxon>
        <taxon>Halobacteriales</taxon>
        <taxon>Natrialbaceae</taxon>
        <taxon>Halovivax</taxon>
    </lineage>
</organism>
<name>A0ABD5NHX2_9EURY</name>
<dbReference type="InterPro" id="IPR003593">
    <property type="entry name" value="AAA+_ATPase"/>
</dbReference>
<keyword evidence="1" id="KW-0547">Nucleotide-binding</keyword>
<dbReference type="Gene3D" id="3.40.50.300">
    <property type="entry name" value="P-loop containing nucleotide triphosphate hydrolases"/>
    <property type="match status" value="1"/>
</dbReference>
<reference evidence="4 5" key="1">
    <citation type="journal article" date="2019" name="Int. J. Syst. Evol. Microbiol.">
        <title>The Global Catalogue of Microorganisms (GCM) 10K type strain sequencing project: providing services to taxonomists for standard genome sequencing and annotation.</title>
        <authorList>
            <consortium name="The Broad Institute Genomics Platform"/>
            <consortium name="The Broad Institute Genome Sequencing Center for Infectious Disease"/>
            <person name="Wu L."/>
            <person name="Ma J."/>
        </authorList>
    </citation>
    <scope>NUCLEOTIDE SEQUENCE [LARGE SCALE GENOMIC DNA]</scope>
    <source>
        <strain evidence="4 5">IBRC-M 10256</strain>
    </source>
</reference>
<evidence type="ECO:0000313" key="5">
    <source>
        <dbReference type="Proteomes" id="UP001595846"/>
    </source>
</evidence>
<dbReference type="InterPro" id="IPR027417">
    <property type="entry name" value="P-loop_NTPase"/>
</dbReference>
<proteinExistence type="predicted"/>
<dbReference type="PANTHER" id="PTHR43613:SF1">
    <property type="entry name" value="ABC TRANSPORTER, ATP-BINDING PROTEIN"/>
    <property type="match status" value="1"/>
</dbReference>
<dbReference type="CDD" id="cd03230">
    <property type="entry name" value="ABC_DR_subfamily_A"/>
    <property type="match status" value="1"/>
</dbReference>
<dbReference type="SUPFAM" id="SSF52540">
    <property type="entry name" value="P-loop containing nucleoside triphosphate hydrolases"/>
    <property type="match status" value="1"/>
</dbReference>
<gene>
    <name evidence="4" type="ORF">ACFOUR_00060</name>
</gene>
<dbReference type="PANTHER" id="PTHR43613">
    <property type="entry name" value="ABC TRANSPORTER, ATP-BINDING PROTEIN"/>
    <property type="match status" value="1"/>
</dbReference>
<feature type="domain" description="ABC transporter" evidence="3">
    <location>
        <begin position="4"/>
        <end position="225"/>
    </location>
</feature>
<dbReference type="InterPro" id="IPR003439">
    <property type="entry name" value="ABC_transporter-like_ATP-bd"/>
</dbReference>
<dbReference type="GeneID" id="73901372"/>
<evidence type="ECO:0000256" key="2">
    <source>
        <dbReference type="ARBA" id="ARBA00022840"/>
    </source>
</evidence>
<dbReference type="RefSeq" id="WP_256532295.1">
    <property type="nucleotide sequence ID" value="NZ_CP101824.1"/>
</dbReference>
<dbReference type="PROSITE" id="PS50893">
    <property type="entry name" value="ABC_TRANSPORTER_2"/>
    <property type="match status" value="1"/>
</dbReference>
<keyword evidence="5" id="KW-1185">Reference proteome</keyword>
<protein>
    <submittedName>
        <fullName evidence="4">ABC transporter ATP-binding protein</fullName>
    </submittedName>
</protein>
<evidence type="ECO:0000256" key="1">
    <source>
        <dbReference type="ARBA" id="ARBA00022741"/>
    </source>
</evidence>
<evidence type="ECO:0000259" key="3">
    <source>
        <dbReference type="PROSITE" id="PS50893"/>
    </source>
</evidence>
<dbReference type="Proteomes" id="UP001595846">
    <property type="component" value="Unassembled WGS sequence"/>
</dbReference>
<dbReference type="AlphaFoldDB" id="A0ABD5NHX2"/>
<keyword evidence="2 4" id="KW-0067">ATP-binding</keyword>
<dbReference type="Pfam" id="PF00005">
    <property type="entry name" value="ABC_tran"/>
    <property type="match status" value="1"/>
</dbReference>
<dbReference type="EMBL" id="JBHSAQ010000001">
    <property type="protein sequence ID" value="MFC3956764.1"/>
    <property type="molecule type" value="Genomic_DNA"/>
</dbReference>
<comment type="caution">
    <text evidence="4">The sequence shown here is derived from an EMBL/GenBank/DDBJ whole genome shotgun (WGS) entry which is preliminary data.</text>
</comment>
<accession>A0ABD5NHX2</accession>
<sequence>MSVVETDALAKSFADESILRDVELSVEEGEVLAVMGPNGVGKSVLFSAIAGSTRPSSGSVSVFGTDPTDRSDTTSFLLQDALCSDRLTGRENLRYFDQLHPAFTDEAWSIVDRLGLTDDLDKRVEDYSGGMTRKLELAIALAIDVPLYLLDEPTAALDLSTIQEVHQLVRERRDAGRTILLSSHQPMDADLADRLAFVADGQVVATDSPEELFEAVPQVCQTRLSSVSALEDVALAGVTYPADGAVRCFRPPGSPSDEASLPDPVALVDRTTYTDLFTYYTRVVPAMDGGTA</sequence>
<dbReference type="GO" id="GO:0005524">
    <property type="term" value="F:ATP binding"/>
    <property type="evidence" value="ECO:0007669"/>
    <property type="project" value="UniProtKB-KW"/>
</dbReference>
<evidence type="ECO:0000313" key="4">
    <source>
        <dbReference type="EMBL" id="MFC3956764.1"/>
    </source>
</evidence>
<dbReference type="SMART" id="SM00382">
    <property type="entry name" value="AAA"/>
    <property type="match status" value="1"/>
</dbReference>